<evidence type="ECO:0000256" key="2">
    <source>
        <dbReference type="ARBA" id="ARBA00022473"/>
    </source>
</evidence>
<evidence type="ECO:0000256" key="3">
    <source>
        <dbReference type="ARBA" id="ARBA00023125"/>
    </source>
</evidence>
<feature type="compositionally biased region" description="Basic and acidic residues" evidence="8">
    <location>
        <begin position="1"/>
        <end position="12"/>
    </location>
</feature>
<dbReference type="InterPro" id="IPR017970">
    <property type="entry name" value="Homeobox_CS"/>
</dbReference>
<evidence type="ECO:0000313" key="11">
    <source>
        <dbReference type="Proteomes" id="UP000093000"/>
    </source>
</evidence>
<dbReference type="STRING" id="101091.A0A1C7NGS4"/>
<dbReference type="PANTHER" id="PTHR45793">
    <property type="entry name" value="HOMEOBOX PROTEIN"/>
    <property type="match status" value="1"/>
</dbReference>
<organism evidence="10 11">
    <name type="scientific">Choanephora cucurbitarum</name>
    <dbReference type="NCBI Taxonomy" id="101091"/>
    <lineage>
        <taxon>Eukaryota</taxon>
        <taxon>Fungi</taxon>
        <taxon>Fungi incertae sedis</taxon>
        <taxon>Mucoromycota</taxon>
        <taxon>Mucoromycotina</taxon>
        <taxon>Mucoromycetes</taxon>
        <taxon>Mucorales</taxon>
        <taxon>Mucorineae</taxon>
        <taxon>Choanephoraceae</taxon>
        <taxon>Choanephoroideae</taxon>
        <taxon>Choanephora</taxon>
    </lineage>
</organism>
<dbReference type="SMART" id="SM00389">
    <property type="entry name" value="HOX"/>
    <property type="match status" value="1"/>
</dbReference>
<dbReference type="EMBL" id="LUGH01000165">
    <property type="protein sequence ID" value="OBZ88235.1"/>
    <property type="molecule type" value="Genomic_DNA"/>
</dbReference>
<dbReference type="InterPro" id="IPR001356">
    <property type="entry name" value="HD"/>
</dbReference>
<name>A0A1C7NGS4_9FUNG</name>
<gene>
    <name evidence="10" type="primary">hbx10_1</name>
    <name evidence="10" type="ORF">A0J61_03706</name>
</gene>
<dbReference type="PROSITE" id="PS50071">
    <property type="entry name" value="HOMEOBOX_2"/>
    <property type="match status" value="1"/>
</dbReference>
<evidence type="ECO:0000313" key="10">
    <source>
        <dbReference type="EMBL" id="OBZ88235.1"/>
    </source>
</evidence>
<feature type="region of interest" description="Disordered" evidence="8">
    <location>
        <begin position="172"/>
        <end position="194"/>
    </location>
</feature>
<dbReference type="GO" id="GO:0000978">
    <property type="term" value="F:RNA polymerase II cis-regulatory region sequence-specific DNA binding"/>
    <property type="evidence" value="ECO:0007669"/>
    <property type="project" value="TreeGrafter"/>
</dbReference>
<comment type="subcellular location">
    <subcellularLocation>
        <location evidence="1 6 7">Nucleus</location>
    </subcellularLocation>
</comment>
<keyword evidence="3 6" id="KW-0238">DNA-binding</keyword>
<evidence type="ECO:0000256" key="4">
    <source>
        <dbReference type="ARBA" id="ARBA00023155"/>
    </source>
</evidence>
<comment type="caution">
    <text evidence="10">The sequence shown here is derived from an EMBL/GenBank/DDBJ whole genome shotgun (WGS) entry which is preliminary data.</text>
</comment>
<dbReference type="CDD" id="cd00086">
    <property type="entry name" value="homeodomain"/>
    <property type="match status" value="1"/>
</dbReference>
<keyword evidence="2" id="KW-0217">Developmental protein</keyword>
<dbReference type="SUPFAM" id="SSF46689">
    <property type="entry name" value="Homeodomain-like"/>
    <property type="match status" value="1"/>
</dbReference>
<proteinExistence type="predicted"/>
<evidence type="ECO:0000256" key="6">
    <source>
        <dbReference type="PROSITE-ProRule" id="PRU00108"/>
    </source>
</evidence>
<dbReference type="InParanoid" id="A0A1C7NGS4"/>
<accession>A0A1C7NGS4</accession>
<dbReference type="Gene3D" id="1.10.10.60">
    <property type="entry name" value="Homeodomain-like"/>
    <property type="match status" value="1"/>
</dbReference>
<evidence type="ECO:0000256" key="8">
    <source>
        <dbReference type="SAM" id="MobiDB-lite"/>
    </source>
</evidence>
<dbReference type="Proteomes" id="UP000093000">
    <property type="component" value="Unassembled WGS sequence"/>
</dbReference>
<feature type="compositionally biased region" description="Basic and acidic residues" evidence="8">
    <location>
        <begin position="176"/>
        <end position="186"/>
    </location>
</feature>
<dbReference type="GO" id="GO:0000981">
    <property type="term" value="F:DNA-binding transcription factor activity, RNA polymerase II-specific"/>
    <property type="evidence" value="ECO:0007669"/>
    <property type="project" value="InterPro"/>
</dbReference>
<dbReference type="GO" id="GO:0005634">
    <property type="term" value="C:nucleus"/>
    <property type="evidence" value="ECO:0007669"/>
    <property type="project" value="UniProtKB-SubCell"/>
</dbReference>
<dbReference type="AlphaFoldDB" id="A0A1C7NGS4"/>
<feature type="DNA-binding region" description="Homeobox" evidence="6">
    <location>
        <begin position="26"/>
        <end position="85"/>
    </location>
</feature>
<evidence type="ECO:0000256" key="1">
    <source>
        <dbReference type="ARBA" id="ARBA00004123"/>
    </source>
</evidence>
<reference evidence="10 11" key="1">
    <citation type="submission" date="2016-03" db="EMBL/GenBank/DDBJ databases">
        <title>Choanephora cucurbitarum.</title>
        <authorList>
            <person name="Min B."/>
            <person name="Park H."/>
            <person name="Park J.-H."/>
            <person name="Shin H.-D."/>
            <person name="Choi I.-G."/>
        </authorList>
    </citation>
    <scope>NUCLEOTIDE SEQUENCE [LARGE SCALE GENOMIC DNA]</scope>
    <source>
        <strain evidence="10 11">KUS-F28377</strain>
    </source>
</reference>
<feature type="region of interest" description="Disordered" evidence="8">
    <location>
        <begin position="1"/>
        <end position="30"/>
    </location>
</feature>
<protein>
    <submittedName>
        <fullName evidence="10">Homeobox protein 10</fullName>
    </submittedName>
</protein>
<dbReference type="Pfam" id="PF00046">
    <property type="entry name" value="Homeodomain"/>
    <property type="match status" value="1"/>
</dbReference>
<evidence type="ECO:0000259" key="9">
    <source>
        <dbReference type="PROSITE" id="PS50071"/>
    </source>
</evidence>
<keyword evidence="4 6" id="KW-0371">Homeobox</keyword>
<keyword evidence="5 6" id="KW-0539">Nucleus</keyword>
<feature type="domain" description="Homeobox" evidence="9">
    <location>
        <begin position="24"/>
        <end position="84"/>
    </location>
</feature>
<dbReference type="OrthoDB" id="6159439at2759"/>
<evidence type="ECO:0000256" key="7">
    <source>
        <dbReference type="RuleBase" id="RU000682"/>
    </source>
</evidence>
<dbReference type="PANTHER" id="PTHR45793:SF5">
    <property type="entry name" value="HOMEOTIC PROTEIN OCELLILESS"/>
    <property type="match status" value="1"/>
</dbReference>
<dbReference type="InterPro" id="IPR009057">
    <property type="entry name" value="Homeodomain-like_sf"/>
</dbReference>
<sequence>MKTFRLNDEYPQHNKIKRQKKSEEVDKPKRKRITPEQFCLLSELFQQTDTPSHELREKLAKKLNMTNREVQVWFQNRRAKVNRIRLQEQEEQQQQQHMQHYYPYMNKKVKFNYWSTATTMPSLVTNNSCLDSSSSESSLASSPSLPHELIFHPDSAPMDILATAAAYVQQWDEDQQEKKRQQEATKHKSWRPWL</sequence>
<evidence type="ECO:0000256" key="5">
    <source>
        <dbReference type="ARBA" id="ARBA00023242"/>
    </source>
</evidence>
<keyword evidence="11" id="KW-1185">Reference proteome</keyword>
<dbReference type="PROSITE" id="PS00027">
    <property type="entry name" value="HOMEOBOX_1"/>
    <property type="match status" value="1"/>
</dbReference>